<comment type="caution">
    <text evidence="2">The sequence shown here is derived from an EMBL/GenBank/DDBJ whole genome shotgun (WGS) entry which is preliminary data.</text>
</comment>
<feature type="region of interest" description="Disordered" evidence="1">
    <location>
        <begin position="60"/>
        <end position="88"/>
    </location>
</feature>
<evidence type="ECO:0000313" key="2">
    <source>
        <dbReference type="EMBL" id="KOT28743.1"/>
    </source>
</evidence>
<organism evidence="2 3">
    <name type="scientific">Streptomyces caelestis</name>
    <dbReference type="NCBI Taxonomy" id="36816"/>
    <lineage>
        <taxon>Bacteria</taxon>
        <taxon>Bacillati</taxon>
        <taxon>Actinomycetota</taxon>
        <taxon>Actinomycetes</taxon>
        <taxon>Kitasatosporales</taxon>
        <taxon>Streptomycetaceae</taxon>
        <taxon>Streptomyces</taxon>
    </lineage>
</organism>
<protein>
    <recommendedName>
        <fullName evidence="4">Zinc-finger domain-containing protein</fullName>
    </recommendedName>
</protein>
<evidence type="ECO:0008006" key="4">
    <source>
        <dbReference type="Google" id="ProtNLM"/>
    </source>
</evidence>
<sequence>MNCEQTREELAVLALAGDRHGRPDAGISEHLGRCAECSAEQRRFAEVTLVLSGIGLPSFEGLPATGARTVPETPCRPGRDDAPRPGGG</sequence>
<evidence type="ECO:0000256" key="1">
    <source>
        <dbReference type="SAM" id="MobiDB-lite"/>
    </source>
</evidence>
<evidence type="ECO:0000313" key="3">
    <source>
        <dbReference type="Proteomes" id="UP000037773"/>
    </source>
</evidence>
<dbReference type="PATRIC" id="fig|36816.3.peg.7693"/>
<reference evidence="2 3" key="1">
    <citation type="submission" date="2015-07" db="EMBL/GenBank/DDBJ databases">
        <authorList>
            <person name="Noorani M."/>
        </authorList>
    </citation>
    <scope>NUCLEOTIDE SEQUENCE [LARGE SCALE GENOMIC DNA]</scope>
    <source>
        <strain evidence="2 3">NRRL B-24567</strain>
    </source>
</reference>
<dbReference type="OrthoDB" id="4257339at2"/>
<dbReference type="RefSeq" id="WP_030836986.1">
    <property type="nucleotide sequence ID" value="NZ_LGCN01000254.1"/>
</dbReference>
<feature type="compositionally biased region" description="Basic and acidic residues" evidence="1">
    <location>
        <begin position="77"/>
        <end position="88"/>
    </location>
</feature>
<dbReference type="AlphaFoldDB" id="A0A0M9X5G2"/>
<dbReference type="EMBL" id="LGCN01000254">
    <property type="protein sequence ID" value="KOT28743.1"/>
    <property type="molecule type" value="Genomic_DNA"/>
</dbReference>
<name>A0A0M9X5G2_9ACTN</name>
<dbReference type="Proteomes" id="UP000037773">
    <property type="component" value="Unassembled WGS sequence"/>
</dbReference>
<gene>
    <name evidence="2" type="ORF">ADK41_35425</name>
</gene>
<proteinExistence type="predicted"/>
<keyword evidence="3" id="KW-1185">Reference proteome</keyword>
<accession>A0A0M9X5G2</accession>